<feature type="domain" description="Peptidase C39" evidence="12">
    <location>
        <begin position="18"/>
        <end position="137"/>
    </location>
</feature>
<accession>A0ABT4TIC0</accession>
<evidence type="ECO:0000259" key="10">
    <source>
        <dbReference type="PROSITE" id="PS50893"/>
    </source>
</evidence>
<feature type="transmembrane region" description="Helical" evidence="9">
    <location>
        <begin position="205"/>
        <end position="234"/>
    </location>
</feature>
<dbReference type="PROSITE" id="PS50929">
    <property type="entry name" value="ABC_TM1F"/>
    <property type="match status" value="1"/>
</dbReference>
<comment type="caution">
    <text evidence="13">The sequence shown here is derived from an EMBL/GenBank/DDBJ whole genome shotgun (WGS) entry which is preliminary data.</text>
</comment>
<name>A0ABT4TIC0_9ACTN</name>
<dbReference type="Pfam" id="PF00664">
    <property type="entry name" value="ABC_membrane"/>
    <property type="match status" value="1"/>
</dbReference>
<dbReference type="RefSeq" id="WP_270676336.1">
    <property type="nucleotide sequence ID" value="NZ_JAQFWP010000006.1"/>
</dbReference>
<dbReference type="InterPro" id="IPR005074">
    <property type="entry name" value="Peptidase_C39"/>
</dbReference>
<evidence type="ECO:0000259" key="12">
    <source>
        <dbReference type="PROSITE" id="PS50990"/>
    </source>
</evidence>
<dbReference type="Gene3D" id="3.90.70.10">
    <property type="entry name" value="Cysteine proteinases"/>
    <property type="match status" value="1"/>
</dbReference>
<dbReference type="InterPro" id="IPR003439">
    <property type="entry name" value="ABC_transporter-like_ATP-bd"/>
</dbReference>
<reference evidence="13" key="1">
    <citation type="submission" date="2023-01" db="EMBL/GenBank/DDBJ databases">
        <title>Draft genome sequence of Nocardiopsis sp. LSu2-4 isolated from halophytes.</title>
        <authorList>
            <person name="Duangmal K."/>
            <person name="Chantavorakit T."/>
        </authorList>
    </citation>
    <scope>NUCLEOTIDE SEQUENCE</scope>
    <source>
        <strain evidence="13">LSu2-4</strain>
    </source>
</reference>
<keyword evidence="2 9" id="KW-0812">Transmembrane</keyword>
<keyword evidence="4" id="KW-0378">Hydrolase</keyword>
<dbReference type="PROSITE" id="PS50990">
    <property type="entry name" value="PEPTIDASE_C39"/>
    <property type="match status" value="1"/>
</dbReference>
<organism evidence="13 14">
    <name type="scientific">Nocardiopsis suaedae</name>
    <dbReference type="NCBI Taxonomy" id="3018444"/>
    <lineage>
        <taxon>Bacteria</taxon>
        <taxon>Bacillati</taxon>
        <taxon>Actinomycetota</taxon>
        <taxon>Actinomycetes</taxon>
        <taxon>Streptosporangiales</taxon>
        <taxon>Nocardiopsidaceae</taxon>
        <taxon>Nocardiopsis</taxon>
    </lineage>
</organism>
<feature type="domain" description="ABC transporter" evidence="10">
    <location>
        <begin position="482"/>
        <end position="715"/>
    </location>
</feature>
<dbReference type="InterPro" id="IPR039421">
    <property type="entry name" value="Type_1_exporter"/>
</dbReference>
<dbReference type="SMART" id="SM00382">
    <property type="entry name" value="AAA"/>
    <property type="match status" value="1"/>
</dbReference>
<feature type="transmembrane region" description="Helical" evidence="9">
    <location>
        <begin position="307"/>
        <end position="326"/>
    </location>
</feature>
<keyword evidence="8 9" id="KW-0472">Membrane</keyword>
<evidence type="ECO:0000256" key="9">
    <source>
        <dbReference type="SAM" id="Phobius"/>
    </source>
</evidence>
<keyword evidence="3" id="KW-0547">Nucleotide-binding</keyword>
<dbReference type="PANTHER" id="PTHR43394">
    <property type="entry name" value="ATP-DEPENDENT PERMEASE MDL1, MITOCHONDRIAL"/>
    <property type="match status" value="1"/>
</dbReference>
<evidence type="ECO:0000256" key="4">
    <source>
        <dbReference type="ARBA" id="ARBA00022801"/>
    </source>
</evidence>
<keyword evidence="5" id="KW-0645">Protease</keyword>
<dbReference type="InterPro" id="IPR036640">
    <property type="entry name" value="ABC1_TM_sf"/>
</dbReference>
<dbReference type="Gene3D" id="3.40.50.300">
    <property type="entry name" value="P-loop containing nucleotide triphosphate hydrolases"/>
    <property type="match status" value="1"/>
</dbReference>
<feature type="transmembrane region" description="Helical" evidence="9">
    <location>
        <begin position="283"/>
        <end position="301"/>
    </location>
</feature>
<dbReference type="Gene3D" id="1.20.1560.10">
    <property type="entry name" value="ABC transporter type 1, transmembrane domain"/>
    <property type="match status" value="1"/>
</dbReference>
<evidence type="ECO:0000256" key="6">
    <source>
        <dbReference type="ARBA" id="ARBA00022840"/>
    </source>
</evidence>
<dbReference type="InterPro" id="IPR017871">
    <property type="entry name" value="ABC_transporter-like_CS"/>
</dbReference>
<dbReference type="InterPro" id="IPR003593">
    <property type="entry name" value="AAA+_ATPase"/>
</dbReference>
<dbReference type="Pfam" id="PF03412">
    <property type="entry name" value="Peptidase_C39"/>
    <property type="match status" value="1"/>
</dbReference>
<dbReference type="PROSITE" id="PS00211">
    <property type="entry name" value="ABC_TRANSPORTER_1"/>
    <property type="match status" value="1"/>
</dbReference>
<dbReference type="Pfam" id="PF00005">
    <property type="entry name" value="ABC_tran"/>
    <property type="match status" value="1"/>
</dbReference>
<evidence type="ECO:0000256" key="3">
    <source>
        <dbReference type="ARBA" id="ARBA00022741"/>
    </source>
</evidence>
<sequence>MGRGPSGGRGRRVREVQQFAQTECGLCCIAMVLSAHGSHGTVAALRRAYETGRDGLSMHDVVDILRGYRMRVRTFRAGRDRMPELALPLIAYWDDSHLVVVEHIGRRGITVVDPAGGRRRYSFEEFDEHYSGVVLEAVPAEDYAPVRHREPSMWWTFLRAAAGAKWLLAGAFAASLVLYAFTLAVPLAVQFAINSRGAFIEQTPAALLAVAFLVPMALHFAFSAVRALCLASVIRRLGEAMMGQTFRKLLSLPYKYFSSRSQGELVYRLSSIAAVRDMISNQVAATLLDIGSLAVALTYIFLRSPLLGAVVVAVMALMAAIAVASYRPVRSTTDREIGATAESSAIQMEAMAAIETLKVSGMADSFFADWRRVYAGAMRHTWRRIVLQGMATSGYAALQTFGPLLVLGLGLWLVAGGRLDIGSAVAVQSLTATGLATVMSLTSVFNQLITANAQVSRIGDIVHQPDGEAVFGDRPHEVRGHVSVRDLRFTYPGGRTPVLEGVSFEAPAGACVAVVGGTGSGKSTLGKLLMGLYPAQSGEIAFDGVPVGAISAESFYRAVAYVPQEIVLSNRSIADNIRFGLPDLTLDGVRAAAVRADLDEDVQAMSLGYHTQVREMGNTLSGGQRQRIAIARALARDPRVLVLDEATNALDTVTESRIASTLDALRCTRIIIAHRLSTIAAADLVVVLDKGRVVQIGAHEELMASSGKYADLVHSQEVLGGV</sequence>
<keyword evidence="7 9" id="KW-1133">Transmembrane helix</keyword>
<evidence type="ECO:0000256" key="8">
    <source>
        <dbReference type="ARBA" id="ARBA00023136"/>
    </source>
</evidence>
<evidence type="ECO:0000256" key="2">
    <source>
        <dbReference type="ARBA" id="ARBA00022692"/>
    </source>
</evidence>
<dbReference type="Proteomes" id="UP001165685">
    <property type="component" value="Unassembled WGS sequence"/>
</dbReference>
<dbReference type="InterPro" id="IPR011527">
    <property type="entry name" value="ABC1_TM_dom"/>
</dbReference>
<proteinExistence type="predicted"/>
<evidence type="ECO:0000313" key="13">
    <source>
        <dbReference type="EMBL" id="MDA2803847.1"/>
    </source>
</evidence>
<keyword evidence="5" id="KW-0788">Thiol protease</keyword>
<feature type="transmembrane region" description="Helical" evidence="9">
    <location>
        <begin position="393"/>
        <end position="415"/>
    </location>
</feature>
<dbReference type="SUPFAM" id="SSF90123">
    <property type="entry name" value="ABC transporter transmembrane region"/>
    <property type="match status" value="1"/>
</dbReference>
<gene>
    <name evidence="13" type="ORF">O4U47_04935</name>
</gene>
<feature type="transmembrane region" description="Helical" evidence="9">
    <location>
        <begin position="166"/>
        <end position="193"/>
    </location>
</feature>
<dbReference type="PANTHER" id="PTHR43394:SF1">
    <property type="entry name" value="ATP-BINDING CASSETTE SUB-FAMILY B MEMBER 10, MITOCHONDRIAL"/>
    <property type="match status" value="1"/>
</dbReference>
<evidence type="ECO:0000313" key="14">
    <source>
        <dbReference type="Proteomes" id="UP001165685"/>
    </source>
</evidence>
<dbReference type="PROSITE" id="PS50893">
    <property type="entry name" value="ABC_TRANSPORTER_2"/>
    <property type="match status" value="1"/>
</dbReference>
<evidence type="ECO:0000256" key="1">
    <source>
        <dbReference type="ARBA" id="ARBA00004651"/>
    </source>
</evidence>
<dbReference type="InterPro" id="IPR027417">
    <property type="entry name" value="P-loop_NTPase"/>
</dbReference>
<evidence type="ECO:0000256" key="7">
    <source>
        <dbReference type="ARBA" id="ARBA00022989"/>
    </source>
</evidence>
<comment type="subcellular location">
    <subcellularLocation>
        <location evidence="1">Cell membrane</location>
        <topology evidence="1">Multi-pass membrane protein</topology>
    </subcellularLocation>
</comment>
<keyword evidence="14" id="KW-1185">Reference proteome</keyword>
<feature type="domain" description="ABC transmembrane type-1" evidence="11">
    <location>
        <begin position="169"/>
        <end position="450"/>
    </location>
</feature>
<evidence type="ECO:0000259" key="11">
    <source>
        <dbReference type="PROSITE" id="PS50929"/>
    </source>
</evidence>
<evidence type="ECO:0000256" key="5">
    <source>
        <dbReference type="ARBA" id="ARBA00022807"/>
    </source>
</evidence>
<keyword evidence="6" id="KW-0067">ATP-binding</keyword>
<protein>
    <submittedName>
        <fullName evidence="13">Peptidase domain-containing ABC transporter</fullName>
    </submittedName>
</protein>
<dbReference type="EMBL" id="JAQFWP010000006">
    <property type="protein sequence ID" value="MDA2803847.1"/>
    <property type="molecule type" value="Genomic_DNA"/>
</dbReference>
<dbReference type="SUPFAM" id="SSF52540">
    <property type="entry name" value="P-loop containing nucleoside triphosphate hydrolases"/>
    <property type="match status" value="1"/>
</dbReference>